<sequence length="118" mass="12985">MRPARLSRPRLIFIKMPNPGLPYVCCLAETDHGAHPFSGPDGSTGPRRRRHALRAGLPGMSNPDREPDLALSVSHETPDAPPCPERRRSVIGRLVRHAECSAARFANGTARPRHQRLG</sequence>
<organism evidence="2 3">
    <name type="scientific">Methylorubrum extorquens</name>
    <name type="common">Methylobacterium dichloromethanicum</name>
    <name type="synonym">Methylobacterium extorquens</name>
    <dbReference type="NCBI Taxonomy" id="408"/>
    <lineage>
        <taxon>Bacteria</taxon>
        <taxon>Pseudomonadati</taxon>
        <taxon>Pseudomonadota</taxon>
        <taxon>Alphaproteobacteria</taxon>
        <taxon>Hyphomicrobiales</taxon>
        <taxon>Methylobacteriaceae</taxon>
        <taxon>Methylorubrum</taxon>
    </lineage>
</organism>
<proteinExistence type="predicted"/>
<accession>A0A2N9AQ46</accession>
<dbReference type="EMBL" id="LT962688">
    <property type="protein sequence ID" value="SOR29433.1"/>
    <property type="molecule type" value="Genomic_DNA"/>
</dbReference>
<dbReference type="Proteomes" id="UP000233769">
    <property type="component" value="Chromosome tk0001"/>
</dbReference>
<evidence type="ECO:0000313" key="2">
    <source>
        <dbReference type="EMBL" id="SOR29433.1"/>
    </source>
</evidence>
<evidence type="ECO:0000313" key="3">
    <source>
        <dbReference type="Proteomes" id="UP000233769"/>
    </source>
</evidence>
<feature type="region of interest" description="Disordered" evidence="1">
    <location>
        <begin position="34"/>
        <end position="86"/>
    </location>
</feature>
<reference evidence="3" key="1">
    <citation type="submission" date="2017-10" db="EMBL/GenBank/DDBJ databases">
        <authorList>
            <person name="Regsiter A."/>
            <person name="William W."/>
        </authorList>
    </citation>
    <scope>NUCLEOTIDE SEQUENCE [LARGE SCALE GENOMIC DNA]</scope>
</reference>
<name>A0A2N9AQ46_METEX</name>
<evidence type="ECO:0000256" key="1">
    <source>
        <dbReference type="SAM" id="MobiDB-lite"/>
    </source>
</evidence>
<gene>
    <name evidence="2" type="ORF">TK0001_2831</name>
</gene>
<dbReference type="AlphaFoldDB" id="A0A2N9AQ46"/>
<protein>
    <submittedName>
        <fullName evidence="2">Uncharacterized protein</fullName>
    </submittedName>
</protein>